<evidence type="ECO:0000313" key="9">
    <source>
        <dbReference type="WBParaSite" id="MBELARI_LOCUS8922"/>
    </source>
</evidence>
<evidence type="ECO:0000313" key="8">
    <source>
        <dbReference type="Proteomes" id="UP000887575"/>
    </source>
</evidence>
<dbReference type="Proteomes" id="UP000887575">
    <property type="component" value="Unassembled WGS sequence"/>
</dbReference>
<dbReference type="InterPro" id="IPR019392">
    <property type="entry name" value="Miga"/>
</dbReference>
<dbReference type="GO" id="GO:0008053">
    <property type="term" value="P:mitochondrial fusion"/>
    <property type="evidence" value="ECO:0007669"/>
    <property type="project" value="InterPro"/>
</dbReference>
<reference evidence="9" key="1">
    <citation type="submission" date="2024-02" db="UniProtKB">
        <authorList>
            <consortium name="WormBaseParasite"/>
        </authorList>
    </citation>
    <scope>IDENTIFICATION</scope>
</reference>
<sequence>MSAVEDFGVSIDDVETGALVYDLSPDRLHFLQEGVRAARNGEVPYRKDRSDFCQCKDEEDFLAKLYCIRQALNAICVDEHRRVWLSNSGRQLLGHLMQNMQQDPTSFYKAYDEMILFFEDEDNLDMAEAELKLRGVPELSFWDIVLDFILLDSFDDLKAPPSAIYSVTKNYWLSQSMKYSTISTVIWSMLKAKRQRLQYPNGFIAHFYNISEAVSPSITLGFLGTDQALGELCHYFKEQVIQLVIDLFNPKRVRYTNLEEMVEDVWVVLQTRTESLLTRLSSEILPA</sequence>
<evidence type="ECO:0000256" key="7">
    <source>
        <dbReference type="ARBA" id="ARBA00023136"/>
    </source>
</evidence>
<dbReference type="AlphaFoldDB" id="A0AAF3FQ90"/>
<evidence type="ECO:0000256" key="2">
    <source>
        <dbReference type="ARBA" id="ARBA00008969"/>
    </source>
</evidence>
<comment type="subcellular location">
    <subcellularLocation>
        <location evidence="1">Mitochondrion outer membrane</location>
    </subcellularLocation>
</comment>
<evidence type="ECO:0000256" key="1">
    <source>
        <dbReference type="ARBA" id="ARBA00004294"/>
    </source>
</evidence>
<evidence type="ECO:0000256" key="5">
    <source>
        <dbReference type="ARBA" id="ARBA00022989"/>
    </source>
</evidence>
<dbReference type="PANTHER" id="PTHR21508:SF5">
    <property type="entry name" value="MITOGUARDIN"/>
    <property type="match status" value="1"/>
</dbReference>
<dbReference type="PANTHER" id="PTHR21508">
    <property type="entry name" value="MITOGUARDIN"/>
    <property type="match status" value="1"/>
</dbReference>
<name>A0AAF3FQ90_9BILA</name>
<organism evidence="8 9">
    <name type="scientific">Mesorhabditis belari</name>
    <dbReference type="NCBI Taxonomy" id="2138241"/>
    <lineage>
        <taxon>Eukaryota</taxon>
        <taxon>Metazoa</taxon>
        <taxon>Ecdysozoa</taxon>
        <taxon>Nematoda</taxon>
        <taxon>Chromadorea</taxon>
        <taxon>Rhabditida</taxon>
        <taxon>Rhabditina</taxon>
        <taxon>Rhabditomorpha</taxon>
        <taxon>Rhabditoidea</taxon>
        <taxon>Rhabditidae</taxon>
        <taxon>Mesorhabditinae</taxon>
        <taxon>Mesorhabditis</taxon>
    </lineage>
</organism>
<keyword evidence="8" id="KW-1185">Reference proteome</keyword>
<keyword evidence="3" id="KW-0812">Transmembrane</keyword>
<keyword evidence="4" id="KW-1000">Mitochondrion outer membrane</keyword>
<evidence type="ECO:0000256" key="4">
    <source>
        <dbReference type="ARBA" id="ARBA00022787"/>
    </source>
</evidence>
<dbReference type="WBParaSite" id="MBELARI_LOCUS8922">
    <property type="protein sequence ID" value="MBELARI_LOCUS8922"/>
    <property type="gene ID" value="MBELARI_LOCUS8922"/>
</dbReference>
<dbReference type="Pfam" id="PF10265">
    <property type="entry name" value="Miga"/>
    <property type="match status" value="1"/>
</dbReference>
<keyword evidence="5" id="KW-1133">Transmembrane helix</keyword>
<keyword evidence="6" id="KW-0496">Mitochondrion</keyword>
<evidence type="ECO:0000256" key="3">
    <source>
        <dbReference type="ARBA" id="ARBA00022692"/>
    </source>
</evidence>
<keyword evidence="7" id="KW-0472">Membrane</keyword>
<protein>
    <submittedName>
        <fullName evidence="9">Uncharacterized protein</fullName>
    </submittedName>
</protein>
<proteinExistence type="inferred from homology"/>
<evidence type="ECO:0000256" key="6">
    <source>
        <dbReference type="ARBA" id="ARBA00023128"/>
    </source>
</evidence>
<comment type="similarity">
    <text evidence="2">Belongs to the mitoguardin family.</text>
</comment>
<dbReference type="GO" id="GO:0005741">
    <property type="term" value="C:mitochondrial outer membrane"/>
    <property type="evidence" value="ECO:0007669"/>
    <property type="project" value="UniProtKB-SubCell"/>
</dbReference>
<accession>A0AAF3FQ90</accession>